<feature type="region of interest" description="Disordered" evidence="1">
    <location>
        <begin position="36"/>
        <end position="111"/>
    </location>
</feature>
<accession>A0AAN6ZE10</accession>
<protein>
    <submittedName>
        <fullName evidence="2">Uncharacterized protein</fullName>
    </submittedName>
</protein>
<sequence length="111" mass="11512">MACSIRTGTWRGGVWGGVLGRLLGRVDASNAACLREVGTGPGDSRAKPRQADPGDSNDATGMLRLGDRDAAGFGSGTLPAARRRRRPSRHRDGGSEGGRARGRAGRDGLDV</sequence>
<dbReference type="EMBL" id="MU853405">
    <property type="protein sequence ID" value="KAK4135635.1"/>
    <property type="molecule type" value="Genomic_DNA"/>
</dbReference>
<keyword evidence="3" id="KW-1185">Reference proteome</keyword>
<evidence type="ECO:0000313" key="2">
    <source>
        <dbReference type="EMBL" id="KAK4135635.1"/>
    </source>
</evidence>
<organism evidence="2 3">
    <name type="scientific">Trichocladium antarcticum</name>
    <dbReference type="NCBI Taxonomy" id="1450529"/>
    <lineage>
        <taxon>Eukaryota</taxon>
        <taxon>Fungi</taxon>
        <taxon>Dikarya</taxon>
        <taxon>Ascomycota</taxon>
        <taxon>Pezizomycotina</taxon>
        <taxon>Sordariomycetes</taxon>
        <taxon>Sordariomycetidae</taxon>
        <taxon>Sordariales</taxon>
        <taxon>Chaetomiaceae</taxon>
        <taxon>Trichocladium</taxon>
    </lineage>
</organism>
<comment type="caution">
    <text evidence="2">The sequence shown here is derived from an EMBL/GenBank/DDBJ whole genome shotgun (WGS) entry which is preliminary data.</text>
</comment>
<proteinExistence type="predicted"/>
<evidence type="ECO:0000313" key="3">
    <source>
        <dbReference type="Proteomes" id="UP001304895"/>
    </source>
</evidence>
<gene>
    <name evidence="2" type="ORF">BT67DRAFT_256690</name>
</gene>
<dbReference type="AlphaFoldDB" id="A0AAN6ZE10"/>
<evidence type="ECO:0000256" key="1">
    <source>
        <dbReference type="SAM" id="MobiDB-lite"/>
    </source>
</evidence>
<reference evidence="2" key="1">
    <citation type="journal article" date="2023" name="Mol. Phylogenet. Evol.">
        <title>Genome-scale phylogeny and comparative genomics of the fungal order Sordariales.</title>
        <authorList>
            <person name="Hensen N."/>
            <person name="Bonometti L."/>
            <person name="Westerberg I."/>
            <person name="Brannstrom I.O."/>
            <person name="Guillou S."/>
            <person name="Cros-Aarteil S."/>
            <person name="Calhoun S."/>
            <person name="Haridas S."/>
            <person name="Kuo A."/>
            <person name="Mondo S."/>
            <person name="Pangilinan J."/>
            <person name="Riley R."/>
            <person name="LaButti K."/>
            <person name="Andreopoulos B."/>
            <person name="Lipzen A."/>
            <person name="Chen C."/>
            <person name="Yan M."/>
            <person name="Daum C."/>
            <person name="Ng V."/>
            <person name="Clum A."/>
            <person name="Steindorff A."/>
            <person name="Ohm R.A."/>
            <person name="Martin F."/>
            <person name="Silar P."/>
            <person name="Natvig D.O."/>
            <person name="Lalanne C."/>
            <person name="Gautier V."/>
            <person name="Ament-Velasquez S.L."/>
            <person name="Kruys A."/>
            <person name="Hutchinson M.I."/>
            <person name="Powell A.J."/>
            <person name="Barry K."/>
            <person name="Miller A.N."/>
            <person name="Grigoriev I.V."/>
            <person name="Debuchy R."/>
            <person name="Gladieux P."/>
            <person name="Hiltunen Thoren M."/>
            <person name="Johannesson H."/>
        </authorList>
    </citation>
    <scope>NUCLEOTIDE SEQUENCE</scope>
    <source>
        <strain evidence="2">CBS 123565</strain>
    </source>
</reference>
<dbReference type="Proteomes" id="UP001304895">
    <property type="component" value="Unassembled WGS sequence"/>
</dbReference>
<name>A0AAN6ZE10_9PEZI</name>
<reference evidence="2" key="2">
    <citation type="submission" date="2023-05" db="EMBL/GenBank/DDBJ databases">
        <authorList>
            <consortium name="Lawrence Berkeley National Laboratory"/>
            <person name="Steindorff A."/>
            <person name="Hensen N."/>
            <person name="Bonometti L."/>
            <person name="Westerberg I."/>
            <person name="Brannstrom I.O."/>
            <person name="Guillou S."/>
            <person name="Cros-Aarteil S."/>
            <person name="Calhoun S."/>
            <person name="Haridas S."/>
            <person name="Kuo A."/>
            <person name="Mondo S."/>
            <person name="Pangilinan J."/>
            <person name="Riley R."/>
            <person name="Labutti K."/>
            <person name="Andreopoulos B."/>
            <person name="Lipzen A."/>
            <person name="Chen C."/>
            <person name="Yanf M."/>
            <person name="Daum C."/>
            <person name="Ng V."/>
            <person name="Clum A."/>
            <person name="Ohm R."/>
            <person name="Martin F."/>
            <person name="Silar P."/>
            <person name="Natvig D."/>
            <person name="Lalanne C."/>
            <person name="Gautier V."/>
            <person name="Ament-Velasquez S.L."/>
            <person name="Kruys A."/>
            <person name="Hutchinson M.I."/>
            <person name="Powell A.J."/>
            <person name="Barry K."/>
            <person name="Miller A.N."/>
            <person name="Grigoriev I.V."/>
            <person name="Debuchy R."/>
            <person name="Gladieux P."/>
            <person name="Thoren M.H."/>
            <person name="Johannesson H."/>
        </authorList>
    </citation>
    <scope>NUCLEOTIDE SEQUENCE</scope>
    <source>
        <strain evidence="2">CBS 123565</strain>
    </source>
</reference>